<dbReference type="Pfam" id="PF15669">
    <property type="entry name" value="CCDC24"/>
    <property type="match status" value="1"/>
</dbReference>
<dbReference type="InterPro" id="IPR031367">
    <property type="entry name" value="CCDC24"/>
</dbReference>
<dbReference type="Proteomes" id="UP000694523">
    <property type="component" value="Unplaced"/>
</dbReference>
<proteinExistence type="predicted"/>
<evidence type="ECO:0000256" key="1">
    <source>
        <dbReference type="SAM" id="Coils"/>
    </source>
</evidence>
<protein>
    <recommendedName>
        <fullName evidence="5">Coiled-coil domain-containing protein 24</fullName>
    </recommendedName>
</protein>
<evidence type="ECO:0000313" key="4">
    <source>
        <dbReference type="Proteomes" id="UP000694523"/>
    </source>
</evidence>
<organism evidence="3 4">
    <name type="scientific">Neogobius melanostomus</name>
    <name type="common">round goby</name>
    <dbReference type="NCBI Taxonomy" id="47308"/>
    <lineage>
        <taxon>Eukaryota</taxon>
        <taxon>Metazoa</taxon>
        <taxon>Chordata</taxon>
        <taxon>Craniata</taxon>
        <taxon>Vertebrata</taxon>
        <taxon>Euteleostomi</taxon>
        <taxon>Actinopterygii</taxon>
        <taxon>Neopterygii</taxon>
        <taxon>Teleostei</taxon>
        <taxon>Neoteleostei</taxon>
        <taxon>Acanthomorphata</taxon>
        <taxon>Gobiaria</taxon>
        <taxon>Gobiiformes</taxon>
        <taxon>Gobioidei</taxon>
        <taxon>Gobiidae</taxon>
        <taxon>Benthophilinae</taxon>
        <taxon>Neogobiini</taxon>
        <taxon>Neogobius</taxon>
    </lineage>
</organism>
<dbReference type="PANTHER" id="PTHR28601">
    <property type="entry name" value="COILED-COIL DOMAIN-CONTAINING PROTEIN 24"/>
    <property type="match status" value="1"/>
</dbReference>
<sequence>MQPDRDPLLGRHRSSLADPPAVKELVRAEVRMLLQTLRERAGRNENELLSLYKPETVSYALRHASRCHNSLPEGSDLRSASRLSLQSNAEVEIEAVRENLNSEDIDQVVDRLKSLFKEECEALKQEIKQLQRHIWRKIQQNLEPSEPTLGGKSFDQYFTLLLSSGEMLLKHLTFFLYFSLCADLKELRDVIQRDLVHYPVPYTSSVKELKRTHRLASATSHQPRVSIASSVQNNHPHLKHIPFTQPKPPIGLPPLRTSSSPRPMGISSRTFSIPDTREVELSQHNLHSTSLSGTSCPLIRQYDGNPSPGHQSPLCSIPANTYSFPIKPQKNSATHKTHNTSHGSINNKAKESNLSPQMDRRQSVGHGSRNTNIASSAISPCSYECNKDSQNNDCPGKRPQTPNGLQNTTSGNPLLPIHDGTGKSTGIPANKCEMGIAKGHKKEMDTNGSGYKDVEGVLYTKPKAHYSSSLKTQREKPEQTEYLNRFIQPVPPSRVK</sequence>
<reference evidence="3" key="2">
    <citation type="submission" date="2025-09" db="UniProtKB">
        <authorList>
            <consortium name="Ensembl"/>
        </authorList>
    </citation>
    <scope>IDENTIFICATION</scope>
</reference>
<dbReference type="AlphaFoldDB" id="A0A8C6WWY3"/>
<accession>A0A8C6WWY3</accession>
<feature type="region of interest" description="Disordered" evidence="2">
    <location>
        <begin position="326"/>
        <end position="373"/>
    </location>
</feature>
<feature type="compositionally biased region" description="Polar residues" evidence="2">
    <location>
        <begin position="340"/>
        <end position="356"/>
    </location>
</feature>
<dbReference type="Ensembl" id="ENSNMLT00000042338.1">
    <property type="protein sequence ID" value="ENSNMLP00000038030.1"/>
    <property type="gene ID" value="ENSNMLG00000023497.1"/>
</dbReference>
<reference evidence="3" key="1">
    <citation type="submission" date="2025-08" db="UniProtKB">
        <authorList>
            <consortium name="Ensembl"/>
        </authorList>
    </citation>
    <scope>IDENTIFICATION</scope>
</reference>
<feature type="coiled-coil region" evidence="1">
    <location>
        <begin position="113"/>
        <end position="140"/>
    </location>
</feature>
<feature type="region of interest" description="Disordered" evidence="2">
    <location>
        <begin position="388"/>
        <end position="429"/>
    </location>
</feature>
<evidence type="ECO:0000256" key="2">
    <source>
        <dbReference type="SAM" id="MobiDB-lite"/>
    </source>
</evidence>
<evidence type="ECO:0000313" key="3">
    <source>
        <dbReference type="Ensembl" id="ENSNMLP00000038030.1"/>
    </source>
</evidence>
<dbReference type="PANTHER" id="PTHR28601:SF1">
    <property type="entry name" value="COILED-COIL DOMAIN-CONTAINING PROTEIN 24"/>
    <property type="match status" value="1"/>
</dbReference>
<evidence type="ECO:0008006" key="5">
    <source>
        <dbReference type="Google" id="ProtNLM"/>
    </source>
</evidence>
<feature type="compositionally biased region" description="Polar residues" evidence="2">
    <location>
        <begin position="400"/>
        <end position="412"/>
    </location>
</feature>
<keyword evidence="1" id="KW-0175">Coiled coil</keyword>
<name>A0A8C6WWY3_9GOBI</name>
<keyword evidence="4" id="KW-1185">Reference proteome</keyword>